<reference evidence="2 3" key="1">
    <citation type="journal article" date="2011" name="EMBO J.">
        <title>Structural diversity of bacterial flagellar motors.</title>
        <authorList>
            <person name="Chen S."/>
            <person name="Beeby M."/>
            <person name="Murphy G.E."/>
            <person name="Leadbetter J.R."/>
            <person name="Hendrixson D.R."/>
            <person name="Briegel A."/>
            <person name="Li Z."/>
            <person name="Shi J."/>
            <person name="Tocheva E.I."/>
            <person name="Muller A."/>
            <person name="Dobro M.J."/>
            <person name="Jensen G.J."/>
        </authorList>
    </citation>
    <scope>NUCLEOTIDE SEQUENCE [LARGE SCALE GENOMIC DNA]</scope>
    <source>
        <strain evidence="2 3">DSM 6540</strain>
    </source>
</reference>
<organism evidence="2 3">
    <name type="scientific">Acetonema longum DSM 6540</name>
    <dbReference type="NCBI Taxonomy" id="1009370"/>
    <lineage>
        <taxon>Bacteria</taxon>
        <taxon>Bacillati</taxon>
        <taxon>Bacillota</taxon>
        <taxon>Negativicutes</taxon>
        <taxon>Acetonemataceae</taxon>
        <taxon>Acetonema</taxon>
    </lineage>
</organism>
<dbReference type="AlphaFoldDB" id="F7NMB5"/>
<dbReference type="Proteomes" id="UP000003240">
    <property type="component" value="Unassembled WGS sequence"/>
</dbReference>
<keyword evidence="1" id="KW-0812">Transmembrane</keyword>
<evidence type="ECO:0000313" key="3">
    <source>
        <dbReference type="Proteomes" id="UP000003240"/>
    </source>
</evidence>
<sequence length="218" mass="25457">MRKKIISWVVLTIFGITVGVIDLHLYPNKILAAANVSIARIAEQNRENLNKEKHQNKEKFEKVLIGSWHRSPTMMTGMLNLYTFSKDKSFIFKYRRSDTEKRMIDISGKWEIIHENLLYLIITDETVIEGGEFIKDINQFTGWALHNGTPTKKKVDPPREVIYPLKDLKIDEKFDEEHVSPIMVKIGGEQYWKYGSIQDEESLKNVPLIQKIFFNESI</sequence>
<protein>
    <submittedName>
        <fullName evidence="2">Uncharacterized protein</fullName>
    </submittedName>
</protein>
<proteinExistence type="predicted"/>
<dbReference type="RefSeq" id="WP_004097560.1">
    <property type="nucleotide sequence ID" value="NZ_AFGF01000164.1"/>
</dbReference>
<evidence type="ECO:0000256" key="1">
    <source>
        <dbReference type="SAM" id="Phobius"/>
    </source>
</evidence>
<gene>
    <name evidence="2" type="ORF">ALO_16212</name>
</gene>
<dbReference type="EMBL" id="AFGF01000164">
    <property type="protein sequence ID" value="EGO62818.1"/>
    <property type="molecule type" value="Genomic_DNA"/>
</dbReference>
<keyword evidence="1" id="KW-0472">Membrane</keyword>
<keyword evidence="1" id="KW-1133">Transmembrane helix</keyword>
<evidence type="ECO:0000313" key="2">
    <source>
        <dbReference type="EMBL" id="EGO62818.1"/>
    </source>
</evidence>
<name>F7NMB5_9FIRM</name>
<feature type="transmembrane region" description="Helical" evidence="1">
    <location>
        <begin position="5"/>
        <end position="26"/>
    </location>
</feature>
<dbReference type="OrthoDB" id="3035979at2"/>
<comment type="caution">
    <text evidence="2">The sequence shown here is derived from an EMBL/GenBank/DDBJ whole genome shotgun (WGS) entry which is preliminary data.</text>
</comment>
<keyword evidence="3" id="KW-1185">Reference proteome</keyword>
<accession>F7NMB5</accession>